<keyword evidence="3" id="KW-0804">Transcription</keyword>
<evidence type="ECO:0000313" key="6">
    <source>
        <dbReference type="Proteomes" id="UP001500975"/>
    </source>
</evidence>
<keyword evidence="6" id="KW-1185">Reference proteome</keyword>
<evidence type="ECO:0000256" key="3">
    <source>
        <dbReference type="ARBA" id="ARBA00023163"/>
    </source>
</evidence>
<dbReference type="InterPro" id="IPR059106">
    <property type="entry name" value="WHD_MalT"/>
</dbReference>
<dbReference type="RefSeq" id="WP_345537484.1">
    <property type="nucleotide sequence ID" value="NZ_BAABGJ010000015.1"/>
</dbReference>
<dbReference type="Gene3D" id="1.10.10.10">
    <property type="entry name" value="Winged helix-like DNA-binding domain superfamily/Winged helix DNA-binding domain"/>
    <property type="match status" value="1"/>
</dbReference>
<dbReference type="Proteomes" id="UP001500975">
    <property type="component" value="Unassembled WGS sequence"/>
</dbReference>
<protein>
    <recommendedName>
        <fullName evidence="4">HTH luxR-type domain-containing protein</fullName>
    </recommendedName>
</protein>
<evidence type="ECO:0000256" key="1">
    <source>
        <dbReference type="ARBA" id="ARBA00023015"/>
    </source>
</evidence>
<dbReference type="SMART" id="SM00421">
    <property type="entry name" value="HTH_LUXR"/>
    <property type="match status" value="1"/>
</dbReference>
<dbReference type="SUPFAM" id="SSF52540">
    <property type="entry name" value="P-loop containing nucleoside triphosphate hydrolases"/>
    <property type="match status" value="1"/>
</dbReference>
<dbReference type="PANTHER" id="PTHR44688">
    <property type="entry name" value="DNA-BINDING TRANSCRIPTIONAL ACTIVATOR DEVR_DOSR"/>
    <property type="match status" value="1"/>
</dbReference>
<dbReference type="PROSITE" id="PS00622">
    <property type="entry name" value="HTH_LUXR_1"/>
    <property type="match status" value="1"/>
</dbReference>
<dbReference type="PANTHER" id="PTHR44688:SF16">
    <property type="entry name" value="DNA-BINDING TRANSCRIPTIONAL ACTIVATOR DEVR_DOSR"/>
    <property type="match status" value="1"/>
</dbReference>
<dbReference type="Pfam" id="PF00196">
    <property type="entry name" value="GerE"/>
    <property type="match status" value="1"/>
</dbReference>
<dbReference type="InterPro" id="IPR016032">
    <property type="entry name" value="Sig_transdc_resp-reg_C-effctor"/>
</dbReference>
<dbReference type="PROSITE" id="PS50043">
    <property type="entry name" value="HTH_LUXR_2"/>
    <property type="match status" value="1"/>
</dbReference>
<evidence type="ECO:0000259" key="4">
    <source>
        <dbReference type="PROSITE" id="PS50043"/>
    </source>
</evidence>
<dbReference type="Gene3D" id="3.40.50.300">
    <property type="entry name" value="P-loop containing nucleotide triphosphate hydrolases"/>
    <property type="match status" value="1"/>
</dbReference>
<gene>
    <name evidence="5" type="ORF">GCM10023165_19260</name>
</gene>
<sequence length="882" mass="97282">MQTISLARAKIQAPRFRKGLIERTELGQRLGEALASQRLVLLVAPAGYGKTATLSGQLQQLPPGCAVAWLTADEEDDLQRFLTHLIEALEPLDPPWRLAPEALLELLAQGLLREAASALLNTLEATDTRSGVIVLDDLHAVADARVFEFLDHLLEGLPQNWTLVIATRLEPPLALWRWRARREVAEFDETALRFSRSEVQDLLRHATGQDDTEQATRLLDRTQGWAAGLCLSLEASKGSAEAQVPKGIWHSRRHLFDYLASEVFEELPDELQDFLLRCSLLPELSVSRCLQISGNPRAAELLEDVERRRLFVSVLDGEELTLRLHDLFRDFLEERLRRLHPQEVPALLRLAARGAADPVRRTVMYLRAGAWDEAQEGLIEATADLLTDSKGSQIIRLIEQFPADVQARSPVLAYIRGWCAWSDYRYGSVRSAMAQAVTGFDGLGRHEDAQRARAMQALAAIFCGEMEEARSLGQVVRSQPMDLETETLAELLDFWYEAYSGPVEGPGRRLAQVVKLLMRGGSAELWFRCMTRINLMISRPGVSAEIQRLVQGARAATGEGHWSLQASASLVEAWLLLWQGRFPELELALRRIEEDSQWLGQPAGLRIRLLTLKVMVQVICDDRNAVRESCDAIAAQAALLDRSSDMPLTFLAVVVRSSAAIEDWPVVRAHLPALHLESGQENPGMRVFIRNVKAQLAFHDGRTGEALAMFRELAASSTELDTNTLDATVRTRLALAELAAGSPAAAWQALAPLIERVAASGNVGQILGAGAPVLNALLVASWGTAAPREGLASLRRWLEIARQFKAGAQAAPHAAAAHDAGLSARELEVLALLADGQSNKLIARGLDLSPHTVKRHVARILERLDLSSRMQAAAWYHARFGG</sequence>
<dbReference type="Pfam" id="PF25873">
    <property type="entry name" value="WHD_MalT"/>
    <property type="match status" value="1"/>
</dbReference>
<evidence type="ECO:0000313" key="5">
    <source>
        <dbReference type="EMBL" id="GAA4339711.1"/>
    </source>
</evidence>
<comment type="caution">
    <text evidence="5">The sequence shown here is derived from an EMBL/GenBank/DDBJ whole genome shotgun (WGS) entry which is preliminary data.</text>
</comment>
<feature type="domain" description="HTH luxR-type" evidence="4">
    <location>
        <begin position="815"/>
        <end position="880"/>
    </location>
</feature>
<organism evidence="5 6">
    <name type="scientific">Variovorax defluvii</name>
    <dbReference type="NCBI Taxonomy" id="913761"/>
    <lineage>
        <taxon>Bacteria</taxon>
        <taxon>Pseudomonadati</taxon>
        <taxon>Pseudomonadota</taxon>
        <taxon>Betaproteobacteria</taxon>
        <taxon>Burkholderiales</taxon>
        <taxon>Comamonadaceae</taxon>
        <taxon>Variovorax</taxon>
    </lineage>
</organism>
<keyword evidence="1" id="KW-0805">Transcription regulation</keyword>
<dbReference type="InterPro" id="IPR049945">
    <property type="entry name" value="AAA_22"/>
</dbReference>
<name>A0ABP8HI63_9BURK</name>
<keyword evidence="2" id="KW-0238">DNA-binding</keyword>
<reference evidence="6" key="1">
    <citation type="journal article" date="2019" name="Int. J. Syst. Evol. Microbiol.">
        <title>The Global Catalogue of Microorganisms (GCM) 10K type strain sequencing project: providing services to taxonomists for standard genome sequencing and annotation.</title>
        <authorList>
            <consortium name="The Broad Institute Genomics Platform"/>
            <consortium name="The Broad Institute Genome Sequencing Center for Infectious Disease"/>
            <person name="Wu L."/>
            <person name="Ma J."/>
        </authorList>
    </citation>
    <scope>NUCLEOTIDE SEQUENCE [LARGE SCALE GENOMIC DNA]</scope>
    <source>
        <strain evidence="6">JCM 17804</strain>
    </source>
</reference>
<dbReference type="CDD" id="cd06170">
    <property type="entry name" value="LuxR_C_like"/>
    <property type="match status" value="1"/>
</dbReference>
<dbReference type="SUPFAM" id="SSF46894">
    <property type="entry name" value="C-terminal effector domain of the bipartite response regulators"/>
    <property type="match status" value="1"/>
</dbReference>
<dbReference type="InterPro" id="IPR000792">
    <property type="entry name" value="Tscrpt_reg_LuxR_C"/>
</dbReference>
<dbReference type="EMBL" id="BAABGJ010000015">
    <property type="protein sequence ID" value="GAA4339711.1"/>
    <property type="molecule type" value="Genomic_DNA"/>
</dbReference>
<dbReference type="Pfam" id="PF13401">
    <property type="entry name" value="AAA_22"/>
    <property type="match status" value="1"/>
</dbReference>
<proteinExistence type="predicted"/>
<dbReference type="InterPro" id="IPR027417">
    <property type="entry name" value="P-loop_NTPase"/>
</dbReference>
<accession>A0ABP8HI63</accession>
<dbReference type="PRINTS" id="PR00038">
    <property type="entry name" value="HTHLUXR"/>
</dbReference>
<dbReference type="InterPro" id="IPR036388">
    <property type="entry name" value="WH-like_DNA-bd_sf"/>
</dbReference>
<evidence type="ECO:0000256" key="2">
    <source>
        <dbReference type="ARBA" id="ARBA00023125"/>
    </source>
</evidence>